<keyword evidence="4 9" id="KW-0067">ATP-binding</keyword>
<keyword evidence="13" id="KW-1185">Reference proteome</keyword>
<dbReference type="InterPro" id="IPR000212">
    <property type="entry name" value="DNA_helicase_UvrD/REP"/>
</dbReference>
<evidence type="ECO:0000256" key="1">
    <source>
        <dbReference type="ARBA" id="ARBA00022741"/>
    </source>
</evidence>
<feature type="binding site" evidence="9">
    <location>
        <begin position="13"/>
        <end position="20"/>
    </location>
    <ligand>
        <name>ATP</name>
        <dbReference type="ChEBI" id="CHEBI:30616"/>
    </ligand>
</feature>
<dbReference type="STRING" id="553467.SAMN04488063_0509"/>
<dbReference type="InterPro" id="IPR014016">
    <property type="entry name" value="UvrD-like_ATP-bd"/>
</dbReference>
<evidence type="ECO:0000256" key="5">
    <source>
        <dbReference type="ARBA" id="ARBA00023235"/>
    </source>
</evidence>
<dbReference type="OrthoDB" id="88793at2157"/>
<dbReference type="AlphaFoldDB" id="A0A1I2LZD7"/>
<evidence type="ECO:0000256" key="2">
    <source>
        <dbReference type="ARBA" id="ARBA00022801"/>
    </source>
</evidence>
<dbReference type="EC" id="5.6.2.4" evidence="7"/>
<dbReference type="Gene3D" id="3.40.50.300">
    <property type="entry name" value="P-loop containing nucleotide triphosphate hydrolases"/>
    <property type="match status" value="4"/>
</dbReference>
<dbReference type="Pfam" id="PF00580">
    <property type="entry name" value="UvrD-helicase"/>
    <property type="match status" value="1"/>
</dbReference>
<evidence type="ECO:0000256" key="10">
    <source>
        <dbReference type="SAM" id="MobiDB-lite"/>
    </source>
</evidence>
<name>A0A1I2LZD7_9EURY</name>
<feature type="region of interest" description="Disordered" evidence="10">
    <location>
        <begin position="162"/>
        <end position="182"/>
    </location>
</feature>
<evidence type="ECO:0000256" key="8">
    <source>
        <dbReference type="ARBA" id="ARBA00048988"/>
    </source>
</evidence>
<dbReference type="EMBL" id="FOOQ01000001">
    <property type="protein sequence ID" value="SFF84732.1"/>
    <property type="molecule type" value="Genomic_DNA"/>
</dbReference>
<evidence type="ECO:0000256" key="4">
    <source>
        <dbReference type="ARBA" id="ARBA00022840"/>
    </source>
</evidence>
<keyword evidence="1 9" id="KW-0547">Nucleotide-binding</keyword>
<dbReference type="InterPro" id="IPR014017">
    <property type="entry name" value="DNA_helicase_UvrD-like_C"/>
</dbReference>
<dbReference type="RefSeq" id="WP_092887936.1">
    <property type="nucleotide sequence ID" value="NZ_FOOQ01000001.1"/>
</dbReference>
<protein>
    <recommendedName>
        <fullName evidence="7">DNA 3'-5' helicase</fullName>
        <ecNumber evidence="7">5.6.2.4</ecNumber>
    </recommendedName>
</protein>
<keyword evidence="5" id="KW-0413">Isomerase</keyword>
<comment type="catalytic activity">
    <reaction evidence="6">
        <text>Couples ATP hydrolysis with the unwinding of duplex DNA by translocating in the 3'-5' direction.</text>
        <dbReference type="EC" id="5.6.2.4"/>
    </reaction>
</comment>
<evidence type="ECO:0000259" key="11">
    <source>
        <dbReference type="PROSITE" id="PS51198"/>
    </source>
</evidence>
<dbReference type="InterPro" id="IPR027417">
    <property type="entry name" value="P-loop_NTPase"/>
</dbReference>
<comment type="catalytic activity">
    <reaction evidence="8">
        <text>ATP + H2O = ADP + phosphate + H(+)</text>
        <dbReference type="Rhea" id="RHEA:13065"/>
        <dbReference type="ChEBI" id="CHEBI:15377"/>
        <dbReference type="ChEBI" id="CHEBI:15378"/>
        <dbReference type="ChEBI" id="CHEBI:30616"/>
        <dbReference type="ChEBI" id="CHEBI:43474"/>
        <dbReference type="ChEBI" id="CHEBI:456216"/>
        <dbReference type="EC" id="5.6.2.4"/>
    </reaction>
</comment>
<keyword evidence="2 9" id="KW-0378">Hydrolase</keyword>
<dbReference type="SUPFAM" id="SSF52540">
    <property type="entry name" value="P-loop containing nucleoside triphosphate hydrolases"/>
    <property type="match status" value="1"/>
</dbReference>
<accession>A0A1I2LZD7</accession>
<dbReference type="Proteomes" id="UP000198876">
    <property type="component" value="Unassembled WGS sequence"/>
</dbReference>
<gene>
    <name evidence="12" type="ORF">SAMN04488063_0509</name>
</gene>
<evidence type="ECO:0000313" key="13">
    <source>
        <dbReference type="Proteomes" id="UP000198876"/>
    </source>
</evidence>
<sequence length="619" mass="70491">MTDSDATVTRLFGGPGSGKTTALLDRVEGILEDEETTIRDILVVSYTRAAAAEIRERLAERLDISPRALKGNVATMHAKAYELLDLSRNDVVGEKDKTEFCEEYGIEFEDQYGGAGRRTARSTTLGNKIIATSQWLQRTRRDVTDWYDVPFQWNVEEVRLPPDVDPNAQEGNKYTPTWPSDDDRVDVPEAIRAWRSYKGEHGLVGFADMLERVRQRSLVPHVDYLVIDEFQDITTLQYDVYEEWKPHMKRVLIAGDDDQVVYAWQGADPNLLLDAERDEDVVLPNSYRLPSRILNVVNQEIRHIDKRQEKDLKPRKEGGTVEGIQSPSMLDLARNVRYTIEQSEDEESIMVLFRARYQMFQFIDEFLPLGMPFSVLTDQRMWTDRLTQYVRAIEKTERGDPVNGLEARRLADMLQDSAFGSNERDDLFDHIDEQKEAAGVEDLTEIEIDNGVISDHAPFLPQSESAGDMVRKVTSFQRKSIEAYFSGEYQDMDPNRVRVGTIHSAKGREADHVFVATDLTEKVVEQMAASVEDEEVDGVEEFTSTTSPVPILTDNERRVFYVGMSRARERLVLLENLVSGAPTLPVSVLLHNELREDPIEDLLEEAQEEAETPAPEPDP</sequence>
<keyword evidence="3 9" id="KW-0347">Helicase</keyword>
<feature type="domain" description="UvrD-like helicase ATP-binding" evidence="11">
    <location>
        <begin position="1"/>
        <end position="339"/>
    </location>
</feature>
<dbReference type="GO" id="GO:0043138">
    <property type="term" value="F:3'-5' DNA helicase activity"/>
    <property type="evidence" value="ECO:0007669"/>
    <property type="project" value="UniProtKB-EC"/>
</dbReference>
<proteinExistence type="predicted"/>
<feature type="region of interest" description="Disordered" evidence="10">
    <location>
        <begin position="598"/>
        <end position="619"/>
    </location>
</feature>
<evidence type="ECO:0000256" key="9">
    <source>
        <dbReference type="PROSITE-ProRule" id="PRU00560"/>
    </source>
</evidence>
<reference evidence="13" key="1">
    <citation type="submission" date="2016-10" db="EMBL/GenBank/DDBJ databases">
        <authorList>
            <person name="Varghese N."/>
            <person name="Submissions S."/>
        </authorList>
    </citation>
    <scope>NUCLEOTIDE SEQUENCE [LARGE SCALE GENOMIC DNA]</scope>
    <source>
        <strain evidence="13">CGMCC 1.7739</strain>
    </source>
</reference>
<dbReference type="GO" id="GO:0005524">
    <property type="term" value="F:ATP binding"/>
    <property type="evidence" value="ECO:0007669"/>
    <property type="project" value="UniProtKB-UniRule"/>
</dbReference>
<dbReference type="PANTHER" id="PTHR11070">
    <property type="entry name" value="UVRD / RECB / PCRA DNA HELICASE FAMILY MEMBER"/>
    <property type="match status" value="1"/>
</dbReference>
<feature type="compositionally biased region" description="Polar residues" evidence="10">
    <location>
        <begin position="169"/>
        <end position="178"/>
    </location>
</feature>
<evidence type="ECO:0000313" key="12">
    <source>
        <dbReference type="EMBL" id="SFF84732.1"/>
    </source>
</evidence>
<evidence type="ECO:0000256" key="3">
    <source>
        <dbReference type="ARBA" id="ARBA00022806"/>
    </source>
</evidence>
<dbReference type="GO" id="GO:0000725">
    <property type="term" value="P:recombinational repair"/>
    <property type="evidence" value="ECO:0007669"/>
    <property type="project" value="TreeGrafter"/>
</dbReference>
<dbReference type="Pfam" id="PF13361">
    <property type="entry name" value="UvrD_C"/>
    <property type="match status" value="1"/>
</dbReference>
<evidence type="ECO:0000256" key="7">
    <source>
        <dbReference type="ARBA" id="ARBA00034808"/>
    </source>
</evidence>
<dbReference type="GO" id="GO:0003677">
    <property type="term" value="F:DNA binding"/>
    <property type="evidence" value="ECO:0007669"/>
    <property type="project" value="InterPro"/>
</dbReference>
<dbReference type="PROSITE" id="PS51198">
    <property type="entry name" value="UVRD_HELICASE_ATP_BIND"/>
    <property type="match status" value="1"/>
</dbReference>
<evidence type="ECO:0000256" key="6">
    <source>
        <dbReference type="ARBA" id="ARBA00034617"/>
    </source>
</evidence>
<dbReference type="PANTHER" id="PTHR11070:SF2">
    <property type="entry name" value="ATP-DEPENDENT DNA HELICASE SRS2"/>
    <property type="match status" value="1"/>
</dbReference>
<organism evidence="12 13">
    <name type="scientific">Halopelagius inordinatus</name>
    <dbReference type="NCBI Taxonomy" id="553467"/>
    <lineage>
        <taxon>Archaea</taxon>
        <taxon>Methanobacteriati</taxon>
        <taxon>Methanobacteriota</taxon>
        <taxon>Stenosarchaea group</taxon>
        <taxon>Halobacteria</taxon>
        <taxon>Halobacteriales</taxon>
        <taxon>Haloferacaceae</taxon>
    </lineage>
</organism>
<dbReference type="GO" id="GO:0016787">
    <property type="term" value="F:hydrolase activity"/>
    <property type="evidence" value="ECO:0007669"/>
    <property type="project" value="UniProtKB-UniRule"/>
</dbReference>